<evidence type="ECO:0000313" key="2">
    <source>
        <dbReference type="EMBL" id="KAG5645167.1"/>
    </source>
</evidence>
<feature type="transmembrane region" description="Helical" evidence="1">
    <location>
        <begin position="73"/>
        <end position="94"/>
    </location>
</feature>
<dbReference type="Proteomes" id="UP000775547">
    <property type="component" value="Unassembled WGS sequence"/>
</dbReference>
<protein>
    <submittedName>
        <fullName evidence="2">Uncharacterized protein</fullName>
    </submittedName>
</protein>
<proteinExistence type="predicted"/>
<organism evidence="2 3">
    <name type="scientific">Asterophora parasitica</name>
    <dbReference type="NCBI Taxonomy" id="117018"/>
    <lineage>
        <taxon>Eukaryota</taxon>
        <taxon>Fungi</taxon>
        <taxon>Dikarya</taxon>
        <taxon>Basidiomycota</taxon>
        <taxon>Agaricomycotina</taxon>
        <taxon>Agaricomycetes</taxon>
        <taxon>Agaricomycetidae</taxon>
        <taxon>Agaricales</taxon>
        <taxon>Tricholomatineae</taxon>
        <taxon>Lyophyllaceae</taxon>
        <taxon>Asterophora</taxon>
    </lineage>
</organism>
<feature type="transmembrane region" description="Helical" evidence="1">
    <location>
        <begin position="115"/>
        <end position="138"/>
    </location>
</feature>
<accession>A0A9P7G6V4</accession>
<evidence type="ECO:0000256" key="1">
    <source>
        <dbReference type="SAM" id="Phobius"/>
    </source>
</evidence>
<feature type="transmembrane region" description="Helical" evidence="1">
    <location>
        <begin position="290"/>
        <end position="309"/>
    </location>
</feature>
<reference evidence="2" key="1">
    <citation type="submission" date="2020-07" db="EMBL/GenBank/DDBJ databases">
        <authorList>
            <person name="Nieuwenhuis M."/>
            <person name="Van De Peppel L.J.J."/>
        </authorList>
    </citation>
    <scope>NUCLEOTIDE SEQUENCE</scope>
    <source>
        <strain evidence="2">AP01</strain>
        <tissue evidence="2">Mycelium</tissue>
    </source>
</reference>
<dbReference type="OrthoDB" id="3351993at2759"/>
<dbReference type="AlphaFoldDB" id="A0A9P7G6V4"/>
<keyword evidence="1" id="KW-0812">Transmembrane</keyword>
<feature type="transmembrane region" description="Helical" evidence="1">
    <location>
        <begin position="329"/>
        <end position="349"/>
    </location>
</feature>
<evidence type="ECO:0000313" key="3">
    <source>
        <dbReference type="Proteomes" id="UP000775547"/>
    </source>
</evidence>
<sequence length="406" mass="45030">MPVAQVVQQLSSPQPPTTEAEAEAASFQAFVHANREYINLSKGLERALFMIGFAVILSAIIEAKSPVGLTPYHALVVLNISQINNWAGFLLLLMRGGFRPSEQGGWSTHFLVTRDSLVSSIPGMVHALMMSGLGLYFWSNLGAFLQYAKTAEQPCQPMTYYWLFGAVDVSSKALQIASLVFYGIGSIPIFSLYFLGAILAVTMLAFMVAFTALVFVICLATFVFMMLYYILVYPIVTLVLRPLFRMGFLQDILASISGILAFIDRGLRSIRRTLRSYTTALLVGPSYSQLFTFPVAIVVCGPLIYTIISTELTIHINSPNVEPGAENKWTYGQTLALFSTLVSIVLYGHELGKMMRKRRKELLRGRDTGAPVAVEHRTIVKTLRRPVFVERDTQTDDSDLGFITPH</sequence>
<keyword evidence="1" id="KW-1133">Transmembrane helix</keyword>
<reference evidence="2" key="2">
    <citation type="submission" date="2021-10" db="EMBL/GenBank/DDBJ databases">
        <title>Phylogenomics reveals ancestral predisposition of the termite-cultivated fungus Termitomyces towards a domesticated lifestyle.</title>
        <authorList>
            <person name="Auxier B."/>
            <person name="Grum-Grzhimaylo A."/>
            <person name="Cardenas M.E."/>
            <person name="Lodge J.D."/>
            <person name="Laessoe T."/>
            <person name="Pedersen O."/>
            <person name="Smith M.E."/>
            <person name="Kuyper T.W."/>
            <person name="Franco-Molano E.A."/>
            <person name="Baroni T.J."/>
            <person name="Aanen D.K."/>
        </authorList>
    </citation>
    <scope>NUCLEOTIDE SEQUENCE</scope>
    <source>
        <strain evidence="2">AP01</strain>
        <tissue evidence="2">Mycelium</tissue>
    </source>
</reference>
<keyword evidence="3" id="KW-1185">Reference proteome</keyword>
<feature type="transmembrane region" description="Helical" evidence="1">
    <location>
        <begin position="43"/>
        <end position="61"/>
    </location>
</feature>
<feature type="transmembrane region" description="Helical" evidence="1">
    <location>
        <begin position="208"/>
        <end position="231"/>
    </location>
</feature>
<keyword evidence="1" id="KW-0472">Membrane</keyword>
<feature type="transmembrane region" description="Helical" evidence="1">
    <location>
        <begin position="179"/>
        <end position="201"/>
    </location>
</feature>
<dbReference type="EMBL" id="JABCKV010000047">
    <property type="protein sequence ID" value="KAG5645167.1"/>
    <property type="molecule type" value="Genomic_DNA"/>
</dbReference>
<name>A0A9P7G6V4_9AGAR</name>
<feature type="transmembrane region" description="Helical" evidence="1">
    <location>
        <begin position="243"/>
        <end position="263"/>
    </location>
</feature>
<gene>
    <name evidence="2" type="ORF">DXG03_006791</name>
</gene>
<comment type="caution">
    <text evidence="2">The sequence shown here is derived from an EMBL/GenBank/DDBJ whole genome shotgun (WGS) entry which is preliminary data.</text>
</comment>